<dbReference type="InterPro" id="IPR046341">
    <property type="entry name" value="SET_dom_sf"/>
</dbReference>
<evidence type="ECO:0000313" key="12">
    <source>
        <dbReference type="EMBL" id="KDR84130.1"/>
    </source>
</evidence>
<comment type="subcellular location">
    <subcellularLocation>
        <location evidence="1">Chromosome</location>
    </subcellularLocation>
</comment>
<dbReference type="GO" id="GO:0005634">
    <property type="term" value="C:nucleus"/>
    <property type="evidence" value="ECO:0007669"/>
    <property type="project" value="InterPro"/>
</dbReference>
<dbReference type="PANTHER" id="PTHR46223:SF3">
    <property type="entry name" value="HISTONE-LYSINE N-METHYLTRANSFERASE SET-23"/>
    <property type="match status" value="1"/>
</dbReference>
<reference evidence="13" key="1">
    <citation type="journal article" date="2014" name="Proc. Natl. Acad. Sci. U.S.A.">
        <title>Extensive sampling of basidiomycete genomes demonstrates inadequacy of the white-rot/brown-rot paradigm for wood decay fungi.</title>
        <authorList>
            <person name="Riley R."/>
            <person name="Salamov A.A."/>
            <person name="Brown D.W."/>
            <person name="Nagy L.G."/>
            <person name="Floudas D."/>
            <person name="Held B.W."/>
            <person name="Levasseur A."/>
            <person name="Lombard V."/>
            <person name="Morin E."/>
            <person name="Otillar R."/>
            <person name="Lindquist E.A."/>
            <person name="Sun H."/>
            <person name="LaButti K.M."/>
            <person name="Schmutz J."/>
            <person name="Jabbour D."/>
            <person name="Luo H."/>
            <person name="Baker S.E."/>
            <person name="Pisabarro A.G."/>
            <person name="Walton J.D."/>
            <person name="Blanchette R.A."/>
            <person name="Henrissat B."/>
            <person name="Martin F."/>
            <person name="Cullen D."/>
            <person name="Hibbett D.S."/>
            <person name="Grigoriev I.V."/>
        </authorList>
    </citation>
    <scope>NUCLEOTIDE SEQUENCE [LARGE SCALE GENOMIC DNA]</scope>
    <source>
        <strain evidence="13">CBS 339.88</strain>
    </source>
</reference>
<dbReference type="SUPFAM" id="SSF82199">
    <property type="entry name" value="SET domain"/>
    <property type="match status" value="1"/>
</dbReference>
<dbReference type="GO" id="GO:0042054">
    <property type="term" value="F:histone methyltransferase activity"/>
    <property type="evidence" value="ECO:0007669"/>
    <property type="project" value="InterPro"/>
</dbReference>
<evidence type="ECO:0000256" key="3">
    <source>
        <dbReference type="ARBA" id="ARBA00022603"/>
    </source>
</evidence>
<dbReference type="PROSITE" id="PS50867">
    <property type="entry name" value="PRE_SET"/>
    <property type="match status" value="1"/>
</dbReference>
<keyword evidence="6" id="KW-0479">Metal-binding</keyword>
<evidence type="ECO:0000256" key="6">
    <source>
        <dbReference type="ARBA" id="ARBA00022723"/>
    </source>
</evidence>
<dbReference type="InterPro" id="IPR003616">
    <property type="entry name" value="Post-SET_dom"/>
</dbReference>
<dbReference type="EMBL" id="KL142368">
    <property type="protein sequence ID" value="KDR84130.1"/>
    <property type="molecule type" value="Genomic_DNA"/>
</dbReference>
<dbReference type="InterPro" id="IPR001214">
    <property type="entry name" value="SET_dom"/>
</dbReference>
<sequence>MDSDNEKMPAEYDGDSDGENSENGSLFSRSSPVDDGERWRASPPPREIFGDGEWQFQIIGEEVDWEGNIQYQVRWDDWNRDDGTNTTWETPETIADTNWKTAQQKSRRILRNESLEIDVITTSDIHNTATYLRSQAYDEKLEKYLNEPQVDPFAEMGKLLGRQQEQVQATLPGRMPLGSQGSSSSPFPLRTNRRATTRQQTESSLASSSTLVRGSSRVSASSSATLSSTRLKSPSVPSTASSRPSLSKASSLKFIHVQPAPATTTAILKGKGKQIDSPPPEISDHHNSVHVQRSRSSSPMDVDPPLQPSNSKGKGKRVAPSTSNEEDSDNSMYTTPPAPQPGNTPRSSRRPFVLLTSRKKHRRIIKSESSEDLLPTPPSPELPAEPIRRGPPSRPQRIIETLVARRRKLSEKWTSYAAQAGGSPIVFVNEVDDEAIPSLGSGFRYLESAYKYAPGVERPDEAFLVSCSCDYCFDPQRCDCQVPSDLVHENGSRIFAYTPNGLFAFTAPKGMEVVECNKRCQCSLYQCINRVSQRPRCTTIEVFKTETRGWGVRATEDVKRGKVLGIYTGLVVHREDADAIPPELSAYRFDLDGDETEDHEPTHDAFSVDSRVHGNWTRFINHSCSPNLQIYLVVHDTPPNTGLPYIAFVAGEDIPARTEFTFDYDPKAAEKQARAQAKGKGKAKSSAIPEGSKPCHCGAAQCRGYITF</sequence>
<feature type="compositionally biased region" description="Basic and acidic residues" evidence="8">
    <location>
        <begin position="1"/>
        <end position="10"/>
    </location>
</feature>
<dbReference type="Proteomes" id="UP000027222">
    <property type="component" value="Unassembled WGS sequence"/>
</dbReference>
<evidence type="ECO:0000259" key="9">
    <source>
        <dbReference type="PROSITE" id="PS50280"/>
    </source>
</evidence>
<dbReference type="PANTHER" id="PTHR46223">
    <property type="entry name" value="HISTONE-LYSINE N-METHYLTRANSFERASE SUV39H"/>
    <property type="match status" value="1"/>
</dbReference>
<dbReference type="InterPro" id="IPR050973">
    <property type="entry name" value="H3K9_Histone-Lys_N-MTase"/>
</dbReference>
<dbReference type="STRING" id="685588.A0A067TLN2"/>
<evidence type="ECO:0000256" key="5">
    <source>
        <dbReference type="ARBA" id="ARBA00022691"/>
    </source>
</evidence>
<feature type="compositionally biased region" description="Polar residues" evidence="8">
    <location>
        <begin position="21"/>
        <end position="31"/>
    </location>
</feature>
<dbReference type="SMART" id="SM00317">
    <property type="entry name" value="SET"/>
    <property type="match status" value="1"/>
</dbReference>
<evidence type="ECO:0008006" key="14">
    <source>
        <dbReference type="Google" id="ProtNLM"/>
    </source>
</evidence>
<dbReference type="Pfam" id="PF00856">
    <property type="entry name" value="SET"/>
    <property type="match status" value="1"/>
</dbReference>
<feature type="domain" description="SET" evidence="9">
    <location>
        <begin position="538"/>
        <end position="665"/>
    </location>
</feature>
<feature type="region of interest" description="Disordered" evidence="8">
    <location>
        <begin position="1"/>
        <end position="51"/>
    </location>
</feature>
<gene>
    <name evidence="12" type="ORF">GALMADRAFT_236807</name>
</gene>
<protein>
    <recommendedName>
        <fullName evidence="14">SET domain-containing protein</fullName>
    </recommendedName>
</protein>
<feature type="region of interest" description="Disordered" evidence="8">
    <location>
        <begin position="173"/>
        <end position="246"/>
    </location>
</feature>
<keyword evidence="7" id="KW-0862">Zinc</keyword>
<organism evidence="12 13">
    <name type="scientific">Galerina marginata (strain CBS 339.88)</name>
    <dbReference type="NCBI Taxonomy" id="685588"/>
    <lineage>
        <taxon>Eukaryota</taxon>
        <taxon>Fungi</taxon>
        <taxon>Dikarya</taxon>
        <taxon>Basidiomycota</taxon>
        <taxon>Agaricomycotina</taxon>
        <taxon>Agaricomycetes</taxon>
        <taxon>Agaricomycetidae</taxon>
        <taxon>Agaricales</taxon>
        <taxon>Agaricineae</taxon>
        <taxon>Strophariaceae</taxon>
        <taxon>Galerina</taxon>
    </lineage>
</organism>
<keyword evidence="5" id="KW-0949">S-adenosyl-L-methionine</keyword>
<evidence type="ECO:0000313" key="13">
    <source>
        <dbReference type="Proteomes" id="UP000027222"/>
    </source>
</evidence>
<name>A0A067TLN2_GALM3</name>
<evidence type="ECO:0000256" key="7">
    <source>
        <dbReference type="ARBA" id="ARBA00022833"/>
    </source>
</evidence>
<feature type="domain" description="Pre-SET" evidence="10">
    <location>
        <begin position="465"/>
        <end position="535"/>
    </location>
</feature>
<dbReference type="Gene3D" id="2.170.270.10">
    <property type="entry name" value="SET domain"/>
    <property type="match status" value="1"/>
</dbReference>
<keyword evidence="2" id="KW-0158">Chromosome</keyword>
<proteinExistence type="predicted"/>
<dbReference type="Pfam" id="PF05033">
    <property type="entry name" value="Pre-SET"/>
    <property type="match status" value="1"/>
</dbReference>
<dbReference type="HOGENOM" id="CLU_020840_8_2_1"/>
<evidence type="ECO:0000256" key="2">
    <source>
        <dbReference type="ARBA" id="ARBA00022454"/>
    </source>
</evidence>
<feature type="domain" description="Post-SET" evidence="11">
    <location>
        <begin position="691"/>
        <end position="707"/>
    </location>
</feature>
<keyword evidence="4" id="KW-0808">Transferase</keyword>
<keyword evidence="3" id="KW-0489">Methyltransferase</keyword>
<evidence type="ECO:0000259" key="10">
    <source>
        <dbReference type="PROSITE" id="PS50867"/>
    </source>
</evidence>
<evidence type="ECO:0000256" key="8">
    <source>
        <dbReference type="SAM" id="MobiDB-lite"/>
    </source>
</evidence>
<evidence type="ECO:0000256" key="4">
    <source>
        <dbReference type="ARBA" id="ARBA00022679"/>
    </source>
</evidence>
<keyword evidence="13" id="KW-1185">Reference proteome</keyword>
<dbReference type="GO" id="GO:0032259">
    <property type="term" value="P:methylation"/>
    <property type="evidence" value="ECO:0007669"/>
    <property type="project" value="UniProtKB-KW"/>
</dbReference>
<feature type="region of interest" description="Disordered" evidence="8">
    <location>
        <begin position="271"/>
        <end position="395"/>
    </location>
</feature>
<accession>A0A067TLN2</accession>
<evidence type="ECO:0000256" key="1">
    <source>
        <dbReference type="ARBA" id="ARBA00004286"/>
    </source>
</evidence>
<evidence type="ECO:0000259" key="11">
    <source>
        <dbReference type="PROSITE" id="PS50868"/>
    </source>
</evidence>
<dbReference type="GO" id="GO:0005694">
    <property type="term" value="C:chromosome"/>
    <property type="evidence" value="ECO:0007669"/>
    <property type="project" value="UniProtKB-SubCell"/>
</dbReference>
<dbReference type="InterPro" id="IPR007728">
    <property type="entry name" value="Pre-SET_dom"/>
</dbReference>
<feature type="compositionally biased region" description="Low complexity" evidence="8">
    <location>
        <begin position="215"/>
        <end position="246"/>
    </location>
</feature>
<dbReference type="PROSITE" id="PS50280">
    <property type="entry name" value="SET"/>
    <property type="match status" value="1"/>
</dbReference>
<feature type="compositionally biased region" description="Polar residues" evidence="8">
    <location>
        <begin position="289"/>
        <end position="299"/>
    </location>
</feature>
<dbReference type="AlphaFoldDB" id="A0A067TLN2"/>
<feature type="compositionally biased region" description="Polar residues" evidence="8">
    <location>
        <begin position="202"/>
        <end position="213"/>
    </location>
</feature>
<dbReference type="OrthoDB" id="308383at2759"/>
<dbReference type="GO" id="GO:0008270">
    <property type="term" value="F:zinc ion binding"/>
    <property type="evidence" value="ECO:0007669"/>
    <property type="project" value="InterPro"/>
</dbReference>
<dbReference type="PROSITE" id="PS50868">
    <property type="entry name" value="POST_SET"/>
    <property type="match status" value="1"/>
</dbReference>